<dbReference type="NCBIfam" id="TIGR00739">
    <property type="entry name" value="yajC"/>
    <property type="match status" value="1"/>
</dbReference>
<keyword evidence="5" id="KW-1003">Cell membrane</keyword>
<evidence type="ECO:0000256" key="6">
    <source>
        <dbReference type="ARBA" id="ARBA00022692"/>
    </source>
</evidence>
<evidence type="ECO:0000256" key="5">
    <source>
        <dbReference type="ARBA" id="ARBA00022475"/>
    </source>
</evidence>
<dbReference type="EMBL" id="CP012040">
    <property type="protein sequence ID" value="AKP51442.1"/>
    <property type="molecule type" value="Genomic_DNA"/>
</dbReference>
<sequence>MQNSILLQVDSAMGSGIMGQVFLFGSIILIMYFFMIRPQQKKQKETAKFISDIKKGEQVVTVGGIHGKVYSVEGDIVTIDLDKGMKIRVEKSALSLDYTKKLSNEK</sequence>
<evidence type="ECO:0000256" key="8">
    <source>
        <dbReference type="ARBA" id="ARBA00022989"/>
    </source>
</evidence>
<accession>A0A0H4PSY2</accession>
<dbReference type="GO" id="GO:0015031">
    <property type="term" value="P:protein transport"/>
    <property type="evidence" value="ECO:0007669"/>
    <property type="project" value="UniProtKB-KW"/>
</dbReference>
<dbReference type="PANTHER" id="PTHR33909">
    <property type="entry name" value="SEC TRANSLOCON ACCESSORY COMPLEX SUBUNIT YAJC"/>
    <property type="match status" value="1"/>
</dbReference>
<organism evidence="12 13">
    <name type="scientific">Cyclobacterium amurskyense</name>
    <dbReference type="NCBI Taxonomy" id="320787"/>
    <lineage>
        <taxon>Bacteria</taxon>
        <taxon>Pseudomonadati</taxon>
        <taxon>Bacteroidota</taxon>
        <taxon>Cytophagia</taxon>
        <taxon>Cytophagales</taxon>
        <taxon>Cyclobacteriaceae</taxon>
        <taxon>Cyclobacterium</taxon>
    </lineage>
</organism>
<comment type="similarity">
    <text evidence="2">Belongs to the YajC family.</text>
</comment>
<dbReference type="Pfam" id="PF02699">
    <property type="entry name" value="YajC"/>
    <property type="match status" value="1"/>
</dbReference>
<keyword evidence="6 11" id="KW-0812">Transmembrane</keyword>
<evidence type="ECO:0000256" key="2">
    <source>
        <dbReference type="ARBA" id="ARBA00006742"/>
    </source>
</evidence>
<evidence type="ECO:0000256" key="11">
    <source>
        <dbReference type="SAM" id="Phobius"/>
    </source>
</evidence>
<evidence type="ECO:0000256" key="7">
    <source>
        <dbReference type="ARBA" id="ARBA00022927"/>
    </source>
</evidence>
<evidence type="ECO:0000256" key="3">
    <source>
        <dbReference type="ARBA" id="ARBA00014962"/>
    </source>
</evidence>
<dbReference type="Proteomes" id="UP000036520">
    <property type="component" value="Chromosome"/>
</dbReference>
<dbReference type="PANTHER" id="PTHR33909:SF1">
    <property type="entry name" value="SEC TRANSLOCON ACCESSORY COMPLEX SUBUNIT YAJC"/>
    <property type="match status" value="1"/>
</dbReference>
<dbReference type="GO" id="GO:0005886">
    <property type="term" value="C:plasma membrane"/>
    <property type="evidence" value="ECO:0007669"/>
    <property type="project" value="UniProtKB-SubCell"/>
</dbReference>
<evidence type="ECO:0000256" key="1">
    <source>
        <dbReference type="ARBA" id="ARBA00004162"/>
    </source>
</evidence>
<dbReference type="KEGG" id="camu:CA2015_2016"/>
<evidence type="ECO:0000313" key="13">
    <source>
        <dbReference type="Proteomes" id="UP000036520"/>
    </source>
</evidence>
<reference evidence="12 13" key="1">
    <citation type="submission" date="2015-07" db="EMBL/GenBank/DDBJ databases">
        <authorList>
            <person name="Kim K.M."/>
        </authorList>
    </citation>
    <scope>NUCLEOTIDE SEQUENCE [LARGE SCALE GENOMIC DNA]</scope>
    <source>
        <strain evidence="12 13">KCTC 12363</strain>
    </source>
</reference>
<keyword evidence="7" id="KW-0653">Protein transport</keyword>
<dbReference type="STRING" id="320787.CA2015_2016"/>
<evidence type="ECO:0000256" key="10">
    <source>
        <dbReference type="ARBA" id="ARBA00023136"/>
    </source>
</evidence>
<dbReference type="PRINTS" id="PR01853">
    <property type="entry name" value="YAJCTRNLCASE"/>
</dbReference>
<dbReference type="RefSeq" id="WP_048641772.1">
    <property type="nucleotide sequence ID" value="NZ_CAXBGM010000081.1"/>
</dbReference>
<dbReference type="SMART" id="SM01323">
    <property type="entry name" value="YajC"/>
    <property type="match status" value="1"/>
</dbReference>
<proteinExistence type="inferred from homology"/>
<dbReference type="PATRIC" id="fig|320787.5.peg.2221"/>
<dbReference type="OrthoDB" id="9800132at2"/>
<evidence type="ECO:0000313" key="12">
    <source>
        <dbReference type="EMBL" id="AKP51442.1"/>
    </source>
</evidence>
<comment type="subcellular location">
    <subcellularLocation>
        <location evidence="1">Cell membrane</location>
        <topology evidence="1">Single-pass membrane protein</topology>
    </subcellularLocation>
</comment>
<gene>
    <name evidence="12" type="ORF">CA2015_2016</name>
</gene>
<evidence type="ECO:0000256" key="4">
    <source>
        <dbReference type="ARBA" id="ARBA00022448"/>
    </source>
</evidence>
<keyword evidence="8 11" id="KW-1133">Transmembrane helix</keyword>
<keyword evidence="13" id="KW-1185">Reference proteome</keyword>
<name>A0A0H4PSY2_9BACT</name>
<dbReference type="InterPro" id="IPR003849">
    <property type="entry name" value="Preprotein_translocase_YajC"/>
</dbReference>
<keyword evidence="10 11" id="KW-0472">Membrane</keyword>
<dbReference type="AlphaFoldDB" id="A0A0H4PSY2"/>
<evidence type="ECO:0000256" key="9">
    <source>
        <dbReference type="ARBA" id="ARBA00023010"/>
    </source>
</evidence>
<keyword evidence="4" id="KW-0813">Transport</keyword>
<feature type="transmembrane region" description="Helical" evidence="11">
    <location>
        <begin position="12"/>
        <end position="34"/>
    </location>
</feature>
<keyword evidence="9" id="KW-0811">Translocation</keyword>
<protein>
    <recommendedName>
        <fullName evidence="3">Sec translocon accessory complex subunit YajC</fullName>
    </recommendedName>
</protein>